<feature type="region of interest" description="Disordered" evidence="6">
    <location>
        <begin position="312"/>
        <end position="331"/>
    </location>
</feature>
<evidence type="ECO:0000259" key="8">
    <source>
        <dbReference type="PROSITE" id="PS50081"/>
    </source>
</evidence>
<name>A0A1C7NII4_9FUNG</name>
<protein>
    <submittedName>
        <fullName evidence="10">N-chimaerin</fullName>
    </submittedName>
</protein>
<dbReference type="Gene3D" id="3.30.60.20">
    <property type="match status" value="1"/>
</dbReference>
<dbReference type="Proteomes" id="UP000093000">
    <property type="component" value="Unassembled WGS sequence"/>
</dbReference>
<dbReference type="PROSITE" id="PS00479">
    <property type="entry name" value="ZF_DAG_PE_1"/>
    <property type="match status" value="1"/>
</dbReference>
<dbReference type="FunCoup" id="A0A1C7NII4">
    <property type="interactions" value="340"/>
</dbReference>
<dbReference type="InterPro" id="IPR002219">
    <property type="entry name" value="PKC_DAG/PE"/>
</dbReference>
<feature type="domain" description="Rho-GAP" evidence="9">
    <location>
        <begin position="472"/>
        <end position="660"/>
    </location>
</feature>
<dbReference type="InParanoid" id="A0A1C7NII4"/>
<dbReference type="GO" id="GO:0046872">
    <property type="term" value="F:metal ion binding"/>
    <property type="evidence" value="ECO:0007669"/>
    <property type="project" value="UniProtKB-KW"/>
</dbReference>
<feature type="coiled-coil region" evidence="5">
    <location>
        <begin position="185"/>
        <end position="219"/>
    </location>
</feature>
<dbReference type="PANTHER" id="PTHR23176">
    <property type="entry name" value="RHO/RAC/CDC GTPASE-ACTIVATING PROTEIN"/>
    <property type="match status" value="1"/>
</dbReference>
<feature type="domain" description="Phorbol-ester/DAG-type" evidence="8">
    <location>
        <begin position="395"/>
        <end position="443"/>
    </location>
</feature>
<evidence type="ECO:0000256" key="2">
    <source>
        <dbReference type="ARBA" id="ARBA00022723"/>
    </source>
</evidence>
<evidence type="ECO:0000313" key="11">
    <source>
        <dbReference type="Proteomes" id="UP000093000"/>
    </source>
</evidence>
<gene>
    <name evidence="10" type="primary">Chn1_0</name>
    <name evidence="10" type="ORF">A0J61_03017</name>
</gene>
<dbReference type="STRING" id="101091.A0A1C7NII4"/>
<dbReference type="CDD" id="cd00159">
    <property type="entry name" value="RhoGAP"/>
    <property type="match status" value="1"/>
</dbReference>
<evidence type="ECO:0000256" key="4">
    <source>
        <dbReference type="PROSITE-ProRule" id="PRU00125"/>
    </source>
</evidence>
<keyword evidence="3 4" id="KW-0862">Zinc</keyword>
<dbReference type="InterPro" id="IPR046349">
    <property type="entry name" value="C1-like_sf"/>
</dbReference>
<dbReference type="AlphaFoldDB" id="A0A1C7NII4"/>
<dbReference type="PROSITE" id="PS50081">
    <property type="entry name" value="ZF_DAG_PE_2"/>
    <property type="match status" value="1"/>
</dbReference>
<dbReference type="InterPro" id="IPR000198">
    <property type="entry name" value="RhoGAP_dom"/>
</dbReference>
<dbReference type="SUPFAM" id="SSF48350">
    <property type="entry name" value="GTPase activation domain, GAP"/>
    <property type="match status" value="1"/>
</dbReference>
<dbReference type="PROSITE" id="PS50023">
    <property type="entry name" value="LIM_DOMAIN_2"/>
    <property type="match status" value="1"/>
</dbReference>
<dbReference type="GO" id="GO:0007165">
    <property type="term" value="P:signal transduction"/>
    <property type="evidence" value="ECO:0007669"/>
    <property type="project" value="InterPro"/>
</dbReference>
<dbReference type="SMART" id="SM00109">
    <property type="entry name" value="C1"/>
    <property type="match status" value="1"/>
</dbReference>
<dbReference type="GO" id="GO:0005737">
    <property type="term" value="C:cytoplasm"/>
    <property type="evidence" value="ECO:0007669"/>
    <property type="project" value="TreeGrafter"/>
</dbReference>
<accession>A0A1C7NII4</accession>
<dbReference type="InterPro" id="IPR001781">
    <property type="entry name" value="Znf_LIM"/>
</dbReference>
<keyword evidence="11" id="KW-1185">Reference proteome</keyword>
<dbReference type="PROSITE" id="PS00478">
    <property type="entry name" value="LIM_DOMAIN_1"/>
    <property type="match status" value="2"/>
</dbReference>
<dbReference type="SUPFAM" id="SSF57716">
    <property type="entry name" value="Glucocorticoid receptor-like (DNA-binding domain)"/>
    <property type="match status" value="1"/>
</dbReference>
<dbReference type="Pfam" id="PF00412">
    <property type="entry name" value="LIM"/>
    <property type="match status" value="2"/>
</dbReference>
<dbReference type="SUPFAM" id="SSF57889">
    <property type="entry name" value="Cysteine-rich domain"/>
    <property type="match status" value="1"/>
</dbReference>
<dbReference type="PANTHER" id="PTHR23176:SF129">
    <property type="entry name" value="RHO GTPASE ACTIVATING PROTEIN AT 16F, ISOFORM E-RELATED"/>
    <property type="match status" value="1"/>
</dbReference>
<evidence type="ECO:0000256" key="5">
    <source>
        <dbReference type="SAM" id="Coils"/>
    </source>
</evidence>
<dbReference type="EMBL" id="LUGH01000123">
    <property type="protein sequence ID" value="OBZ88927.1"/>
    <property type="molecule type" value="Genomic_DNA"/>
</dbReference>
<organism evidence="10 11">
    <name type="scientific">Choanephora cucurbitarum</name>
    <dbReference type="NCBI Taxonomy" id="101091"/>
    <lineage>
        <taxon>Eukaryota</taxon>
        <taxon>Fungi</taxon>
        <taxon>Fungi incertae sedis</taxon>
        <taxon>Mucoromycota</taxon>
        <taxon>Mucoromycotina</taxon>
        <taxon>Mucoromycetes</taxon>
        <taxon>Mucorales</taxon>
        <taxon>Mucorineae</taxon>
        <taxon>Choanephoraceae</taxon>
        <taxon>Choanephoroideae</taxon>
        <taxon>Choanephora</taxon>
    </lineage>
</organism>
<comment type="caution">
    <text evidence="10">The sequence shown here is derived from an EMBL/GenBank/DDBJ whole genome shotgun (WGS) entry which is preliminary data.</text>
</comment>
<dbReference type="Pfam" id="PF00130">
    <property type="entry name" value="C1_1"/>
    <property type="match status" value="1"/>
</dbReference>
<keyword evidence="1" id="KW-0343">GTPase activation</keyword>
<evidence type="ECO:0000256" key="6">
    <source>
        <dbReference type="SAM" id="MobiDB-lite"/>
    </source>
</evidence>
<dbReference type="OrthoDB" id="79452at2759"/>
<dbReference type="Gene3D" id="2.10.110.10">
    <property type="entry name" value="Cysteine Rich Protein"/>
    <property type="match status" value="2"/>
</dbReference>
<dbReference type="Gene3D" id="1.10.555.10">
    <property type="entry name" value="Rho GTPase activation protein"/>
    <property type="match status" value="1"/>
</dbReference>
<dbReference type="CDD" id="cd08368">
    <property type="entry name" value="LIM"/>
    <property type="match status" value="1"/>
</dbReference>
<dbReference type="SMART" id="SM00132">
    <property type="entry name" value="LIM"/>
    <property type="match status" value="2"/>
</dbReference>
<evidence type="ECO:0000313" key="10">
    <source>
        <dbReference type="EMBL" id="OBZ88927.1"/>
    </source>
</evidence>
<evidence type="ECO:0000259" key="9">
    <source>
        <dbReference type="PROSITE" id="PS50238"/>
    </source>
</evidence>
<keyword evidence="4" id="KW-0440">LIM domain</keyword>
<evidence type="ECO:0000259" key="7">
    <source>
        <dbReference type="PROSITE" id="PS50023"/>
    </source>
</evidence>
<evidence type="ECO:0000256" key="3">
    <source>
        <dbReference type="ARBA" id="ARBA00022833"/>
    </source>
</evidence>
<dbReference type="PROSITE" id="PS50238">
    <property type="entry name" value="RHOGAP"/>
    <property type="match status" value="1"/>
</dbReference>
<keyword evidence="5" id="KW-0175">Coiled coil</keyword>
<reference evidence="10 11" key="1">
    <citation type="submission" date="2016-03" db="EMBL/GenBank/DDBJ databases">
        <title>Choanephora cucurbitarum.</title>
        <authorList>
            <person name="Min B."/>
            <person name="Park H."/>
            <person name="Park J.-H."/>
            <person name="Shin H.-D."/>
            <person name="Choi I.-G."/>
        </authorList>
    </citation>
    <scope>NUCLEOTIDE SEQUENCE [LARGE SCALE GENOMIC DNA]</scope>
    <source>
        <strain evidence="10 11">KUS-F28377</strain>
    </source>
</reference>
<sequence length="661" mass="74694">MNDTLAQCKSCLNNIEEGAVVSFGDSLFHVQCFNCAKCGQSVDKKANLLLLDSKPICDNCAYTCTMCHKTIQDEAITAGDKAYHAQCFQCISCKQTIQDLVFTQTTKKKKDKKTILPTPAPSPSHSNNEQDLFSDFSLDFFDSEVTNLSDSLGVNLDKTPESRLSRASELLRSSLRDSMIRSSDEKSLQARFDELEANYASLQVASEQVLEEFNQLQEDFALEVKKRKQYELVISSYQTNGGLLSRKELDRLALLRIELESACQDLIHDRDSIMSGLDDVMYQKCLKTQIQSLIQERDCLLAQTKSLALERDSWLDSPPSPSPSTRARKASDASSVICKVSSRHSFMPTNQPTLFRLKKKGSTLFHKLKDSSATPKQSKDIYSNSTFNDSVADLGHAFQSVSFIRPVTCGVCQEKIWGRSDYRCDRCHMACHARCVYHTSTDCSRSSIESQSTLSLVDRSKVSLADSSMFGCDLIERAKEENRSVPYIVEACIQEVEKRGLDFEGIYRKSGGAAQIRAIQLGFDQGDIQLSDEEEYNDMGAITSVLKQYFRDLPDPLLTMALYDPFTEICSIHDPDEKLKTMKKVLHQLPKEHFDTAIMLFKHLCRVHEQVDKNRMSIKNLAMVFAPTLMRHPDPSRDFLDISYKNATIEYILFHLSELLD</sequence>
<keyword evidence="2 4" id="KW-0479">Metal-binding</keyword>
<proteinExistence type="predicted"/>
<dbReference type="Pfam" id="PF00620">
    <property type="entry name" value="RhoGAP"/>
    <property type="match status" value="1"/>
</dbReference>
<dbReference type="SMART" id="SM00324">
    <property type="entry name" value="RhoGAP"/>
    <property type="match status" value="1"/>
</dbReference>
<evidence type="ECO:0000256" key="1">
    <source>
        <dbReference type="ARBA" id="ARBA00022468"/>
    </source>
</evidence>
<dbReference type="InterPro" id="IPR050729">
    <property type="entry name" value="Rho-GAP"/>
</dbReference>
<feature type="domain" description="LIM zinc-binding" evidence="7">
    <location>
        <begin position="6"/>
        <end position="67"/>
    </location>
</feature>
<dbReference type="InterPro" id="IPR008936">
    <property type="entry name" value="Rho_GTPase_activation_prot"/>
</dbReference>
<dbReference type="GO" id="GO:0005096">
    <property type="term" value="F:GTPase activator activity"/>
    <property type="evidence" value="ECO:0007669"/>
    <property type="project" value="UniProtKB-KW"/>
</dbReference>